<reference evidence="2 3" key="1">
    <citation type="submission" date="2022-10" db="EMBL/GenBank/DDBJ databases">
        <title>Chitinophaga nivalis PC15 sp. nov., isolated from Pyeongchang county, South Korea.</title>
        <authorList>
            <person name="Trinh H.N."/>
        </authorList>
    </citation>
    <scope>NUCLEOTIDE SEQUENCE [LARGE SCALE GENOMIC DNA]</scope>
    <source>
        <strain evidence="2 3">PC14</strain>
    </source>
</reference>
<dbReference type="Proteomes" id="UP001207742">
    <property type="component" value="Unassembled WGS sequence"/>
</dbReference>
<organism evidence="2 3">
    <name type="scientific">Chitinophaga nivalis</name>
    <dbReference type="NCBI Taxonomy" id="2991709"/>
    <lineage>
        <taxon>Bacteria</taxon>
        <taxon>Pseudomonadati</taxon>
        <taxon>Bacteroidota</taxon>
        <taxon>Chitinophagia</taxon>
        <taxon>Chitinophagales</taxon>
        <taxon>Chitinophagaceae</taxon>
        <taxon>Chitinophaga</taxon>
    </lineage>
</organism>
<evidence type="ECO:0000256" key="1">
    <source>
        <dbReference type="SAM" id="Phobius"/>
    </source>
</evidence>
<keyword evidence="1" id="KW-0812">Transmembrane</keyword>
<dbReference type="EMBL" id="JAPDNS010000002">
    <property type="protein sequence ID" value="MCW3485937.1"/>
    <property type="molecule type" value="Genomic_DNA"/>
</dbReference>
<keyword evidence="1" id="KW-0472">Membrane</keyword>
<feature type="transmembrane region" description="Helical" evidence="1">
    <location>
        <begin position="117"/>
        <end position="136"/>
    </location>
</feature>
<comment type="caution">
    <text evidence="2">The sequence shown here is derived from an EMBL/GenBank/DDBJ whole genome shotgun (WGS) entry which is preliminary data.</text>
</comment>
<evidence type="ECO:0000313" key="2">
    <source>
        <dbReference type="EMBL" id="MCW3485937.1"/>
    </source>
</evidence>
<proteinExistence type="predicted"/>
<keyword evidence="3" id="KW-1185">Reference proteome</keyword>
<evidence type="ECO:0008006" key="4">
    <source>
        <dbReference type="Google" id="ProtNLM"/>
    </source>
</evidence>
<accession>A0ABT3IPN5</accession>
<keyword evidence="1" id="KW-1133">Transmembrane helix</keyword>
<sequence>MNPEQACPWCGSTDLVRTIPEKAPFDTIVICNQCQRALTGHETPTTTRTSLLKRKIEDTTTQLCLNQGLVVGIKYYLTEYNKIPGNNLSLLQAKQAVEALLEARGLTRAVKKPNKNGCVIVLILILLAIASIIYFYSNR</sequence>
<gene>
    <name evidence="2" type="ORF">OL497_18685</name>
</gene>
<dbReference type="RefSeq" id="WP_264732754.1">
    <property type="nucleotide sequence ID" value="NZ_JAPDNR010000001.1"/>
</dbReference>
<name>A0ABT3IPN5_9BACT</name>
<protein>
    <recommendedName>
        <fullName evidence="4">TFIIB-type zinc ribbon-containing protein</fullName>
    </recommendedName>
</protein>
<evidence type="ECO:0000313" key="3">
    <source>
        <dbReference type="Proteomes" id="UP001207742"/>
    </source>
</evidence>